<dbReference type="InterPro" id="IPR011009">
    <property type="entry name" value="Kinase-like_dom_sf"/>
</dbReference>
<evidence type="ECO:0000313" key="7">
    <source>
        <dbReference type="EMBL" id="DBA01327.1"/>
    </source>
</evidence>
<keyword evidence="3" id="KW-0547">Nucleotide-binding</keyword>
<organism evidence="7 8">
    <name type="scientific">Lagenidium giganteum</name>
    <dbReference type="NCBI Taxonomy" id="4803"/>
    <lineage>
        <taxon>Eukaryota</taxon>
        <taxon>Sar</taxon>
        <taxon>Stramenopiles</taxon>
        <taxon>Oomycota</taxon>
        <taxon>Peronosporomycetes</taxon>
        <taxon>Pythiales</taxon>
        <taxon>Pythiaceae</taxon>
    </lineage>
</organism>
<dbReference type="Pfam" id="PF00069">
    <property type="entry name" value="Pkinase"/>
    <property type="match status" value="1"/>
</dbReference>
<dbReference type="PANTHER" id="PTHR24345:SF91">
    <property type="entry name" value="SERINE_THREONINE-PROTEIN KINASE PLK4"/>
    <property type="match status" value="1"/>
</dbReference>
<evidence type="ECO:0000256" key="4">
    <source>
        <dbReference type="ARBA" id="ARBA00022777"/>
    </source>
</evidence>
<proteinExistence type="predicted"/>
<dbReference type="GO" id="GO:0005634">
    <property type="term" value="C:nucleus"/>
    <property type="evidence" value="ECO:0007669"/>
    <property type="project" value="TreeGrafter"/>
</dbReference>
<gene>
    <name evidence="7" type="ORF">N0F65_001832</name>
</gene>
<dbReference type="SUPFAM" id="SSF56112">
    <property type="entry name" value="Protein kinase-like (PK-like)"/>
    <property type="match status" value="1"/>
</dbReference>
<dbReference type="Gene3D" id="1.10.510.10">
    <property type="entry name" value="Transferase(Phosphotransferase) domain 1"/>
    <property type="match status" value="1"/>
</dbReference>
<dbReference type="GO" id="GO:0004674">
    <property type="term" value="F:protein serine/threonine kinase activity"/>
    <property type="evidence" value="ECO:0007669"/>
    <property type="project" value="UniProtKB-KW"/>
</dbReference>
<keyword evidence="2" id="KW-0808">Transferase</keyword>
<evidence type="ECO:0000256" key="3">
    <source>
        <dbReference type="ARBA" id="ARBA00022741"/>
    </source>
</evidence>
<sequence>MTTSKRRLQHKQHHGNTVQCVDVVECPASGRLLVDKQTDMTACRALSSAALHELDILLALQPAKSSSSSSSLLLTKSAMTPSQLPHGAHHIVRYIKHQLIGHRLHVWQEYCANGDLLSGLSQEARMHKAGLLRAEDSLVGTEGATAKLFSQLVAGVAYMHARGIAHLDLSLENVFLTDDNSVRIGDFEHAQRWSRDDDGLPVKTPVTSVGKPAYAAPELHWSKAAMLPIDASKADAWSLGIMLWMMWTNKPLVRHATREDAMFRQMTERGSLPALLQTKLLANASPALCDLLRRLLDPNPKSRLAVRDAMQHPWLAPPAQLSAGLARRGRHRSISVGSTHQGREISLDHHRVPLRSSALGVRTATVAMPPLSSPLGLAL</sequence>
<keyword evidence="8" id="KW-1185">Reference proteome</keyword>
<evidence type="ECO:0000256" key="1">
    <source>
        <dbReference type="ARBA" id="ARBA00022527"/>
    </source>
</evidence>
<name>A0AAV2Z3T0_9STRA</name>
<dbReference type="GO" id="GO:0005524">
    <property type="term" value="F:ATP binding"/>
    <property type="evidence" value="ECO:0007669"/>
    <property type="project" value="UniProtKB-KW"/>
</dbReference>
<dbReference type="InterPro" id="IPR000719">
    <property type="entry name" value="Prot_kinase_dom"/>
</dbReference>
<comment type="caution">
    <text evidence="7">The sequence shown here is derived from an EMBL/GenBank/DDBJ whole genome shotgun (WGS) entry which is preliminary data.</text>
</comment>
<dbReference type="AlphaFoldDB" id="A0AAV2Z3T0"/>
<dbReference type="Proteomes" id="UP001146120">
    <property type="component" value="Unassembled WGS sequence"/>
</dbReference>
<dbReference type="PANTHER" id="PTHR24345">
    <property type="entry name" value="SERINE/THREONINE-PROTEIN KINASE PLK"/>
    <property type="match status" value="1"/>
</dbReference>
<dbReference type="EMBL" id="DAKRPA010000050">
    <property type="protein sequence ID" value="DBA01327.1"/>
    <property type="molecule type" value="Genomic_DNA"/>
</dbReference>
<dbReference type="SMART" id="SM00220">
    <property type="entry name" value="S_TKc"/>
    <property type="match status" value="1"/>
</dbReference>
<accession>A0AAV2Z3T0</accession>
<reference evidence="7" key="1">
    <citation type="submission" date="2022-11" db="EMBL/GenBank/DDBJ databases">
        <authorList>
            <person name="Morgan W.R."/>
            <person name="Tartar A."/>
        </authorList>
    </citation>
    <scope>NUCLEOTIDE SEQUENCE</scope>
    <source>
        <strain evidence="7">ARSEF 373</strain>
    </source>
</reference>
<reference evidence="7" key="2">
    <citation type="journal article" date="2023" name="Microbiol Resour">
        <title>Decontamination and Annotation of the Draft Genome Sequence of the Oomycete Lagenidium giganteum ARSEF 373.</title>
        <authorList>
            <person name="Morgan W.R."/>
            <person name="Tartar A."/>
        </authorList>
    </citation>
    <scope>NUCLEOTIDE SEQUENCE</scope>
    <source>
        <strain evidence="7">ARSEF 373</strain>
    </source>
</reference>
<evidence type="ECO:0000256" key="2">
    <source>
        <dbReference type="ARBA" id="ARBA00022679"/>
    </source>
</evidence>
<feature type="domain" description="Protein kinase" evidence="6">
    <location>
        <begin position="1"/>
        <end position="315"/>
    </location>
</feature>
<protein>
    <recommendedName>
        <fullName evidence="6">Protein kinase domain-containing protein</fullName>
    </recommendedName>
</protein>
<evidence type="ECO:0000259" key="6">
    <source>
        <dbReference type="PROSITE" id="PS50011"/>
    </source>
</evidence>
<evidence type="ECO:0000256" key="5">
    <source>
        <dbReference type="ARBA" id="ARBA00022840"/>
    </source>
</evidence>
<keyword evidence="5" id="KW-0067">ATP-binding</keyword>
<keyword evidence="4" id="KW-0418">Kinase</keyword>
<dbReference type="PROSITE" id="PS50011">
    <property type="entry name" value="PROTEIN_KINASE_DOM"/>
    <property type="match status" value="1"/>
</dbReference>
<evidence type="ECO:0000313" key="8">
    <source>
        <dbReference type="Proteomes" id="UP001146120"/>
    </source>
</evidence>
<keyword evidence="1" id="KW-0723">Serine/threonine-protein kinase</keyword>